<evidence type="ECO:0000313" key="3">
    <source>
        <dbReference type="Proteomes" id="UP000290815"/>
    </source>
</evidence>
<proteinExistence type="predicted"/>
<evidence type="ECO:0000313" key="2">
    <source>
        <dbReference type="EMBL" id="VEU70903.1"/>
    </source>
</evidence>
<evidence type="ECO:0000256" key="1">
    <source>
        <dbReference type="SAM" id="SignalP"/>
    </source>
</evidence>
<feature type="signal peptide" evidence="1">
    <location>
        <begin position="1"/>
        <end position="20"/>
    </location>
</feature>
<feature type="chain" id="PRO_5019007069" description="Lipoprotein" evidence="1">
    <location>
        <begin position="21"/>
        <end position="442"/>
    </location>
</feature>
<accession>A0A449AW59</accession>
<dbReference type="EMBL" id="LR215024">
    <property type="protein sequence ID" value="VEU70903.1"/>
    <property type="molecule type" value="Genomic_DNA"/>
</dbReference>
<keyword evidence="3" id="KW-1185">Reference proteome</keyword>
<reference evidence="2 3" key="1">
    <citation type="submission" date="2019-01" db="EMBL/GenBank/DDBJ databases">
        <authorList>
            <consortium name="Pathogen Informatics"/>
        </authorList>
    </citation>
    <scope>NUCLEOTIDE SEQUENCE [LARGE SCALE GENOMIC DNA]</scope>
    <source>
        <strain evidence="2 3">NCTC10194</strain>
    </source>
</reference>
<sequence>MKFKKWIILSLTSSILPIVAISCKNTKAQESAEKQELSNSISRAYLKLGSKLLDNKVHENLQLQINNAQEVLNNPDSTNADYASAASKLIEYYTKTLLAEEEAIKSSKKQAFESDLNAKVAEMNANVIVQPTAPLKYLDQLIASYRSLISSGFDLFGDEQGTLKLRLYKMLTNFFKYGKEANHKLSAYFNYKDAKVVLQVRESGENGKVVESVASLSIKDQLKNSGLNTKAKEHEKVQLVNPDETNGYHDQGNPNSDLKVEFDLSEGIENGALLVRFKLAFRKATDDYTVLPVDNSFAYAFSLKGFVVNEELLNTLNEVDELYSLVYKSAIFNDKFKEDLAGFYKAIAEAKKTNPKSKPKVTYKYDPKAKTISVKYGKTTITSLPINLLPEGYSISLAGNQFDSSSNALILNFALSKDGQQYRNSLGKTSYFKIDLSKEMAE</sequence>
<gene>
    <name evidence="2" type="ORF">NCTC10194_00610</name>
</gene>
<dbReference type="RefSeq" id="WP_027333481.1">
    <property type="nucleotide sequence ID" value="NZ_LR215024.1"/>
</dbReference>
<evidence type="ECO:0008006" key="4">
    <source>
        <dbReference type="Google" id="ProtNLM"/>
    </source>
</evidence>
<dbReference type="Proteomes" id="UP000290815">
    <property type="component" value="Chromosome"/>
</dbReference>
<dbReference type="PROSITE" id="PS51257">
    <property type="entry name" value="PROKAR_LIPOPROTEIN"/>
    <property type="match status" value="1"/>
</dbReference>
<name>A0A449AW59_9BACT</name>
<organism evidence="2 3">
    <name type="scientific">Mycoplasmopsis glycophila</name>
    <dbReference type="NCBI Taxonomy" id="171285"/>
    <lineage>
        <taxon>Bacteria</taxon>
        <taxon>Bacillati</taxon>
        <taxon>Mycoplasmatota</taxon>
        <taxon>Mycoplasmoidales</taxon>
        <taxon>Metamycoplasmataceae</taxon>
        <taxon>Mycoplasmopsis</taxon>
    </lineage>
</organism>
<dbReference type="AlphaFoldDB" id="A0A449AW59"/>
<dbReference type="KEGG" id="mgly:NCTC10194_00610"/>
<keyword evidence="1" id="KW-0732">Signal</keyword>
<protein>
    <recommendedName>
        <fullName evidence="4">Lipoprotein</fullName>
    </recommendedName>
</protein>